<evidence type="ECO:0000256" key="10">
    <source>
        <dbReference type="ARBA" id="ARBA00048336"/>
    </source>
</evidence>
<evidence type="ECO:0000256" key="1">
    <source>
        <dbReference type="ARBA" id="ARBA00004123"/>
    </source>
</evidence>
<dbReference type="GO" id="GO:0008420">
    <property type="term" value="F:RNA polymerase II CTD heptapeptide repeat phosphatase activity"/>
    <property type="evidence" value="ECO:0007669"/>
    <property type="project" value="UniProtKB-UniRule"/>
</dbReference>
<name>A0A0B2W0F3_TOXCA</name>
<keyword evidence="7 12" id="KW-0904">Protein phosphatase</keyword>
<evidence type="ECO:0000256" key="12">
    <source>
        <dbReference type="RuleBase" id="RU367080"/>
    </source>
</evidence>
<keyword evidence="6 12" id="KW-0862">Zinc</keyword>
<evidence type="ECO:0000256" key="5">
    <source>
        <dbReference type="ARBA" id="ARBA00022801"/>
    </source>
</evidence>
<feature type="compositionally biased region" description="Basic and acidic residues" evidence="13">
    <location>
        <begin position="222"/>
        <end position="234"/>
    </location>
</feature>
<dbReference type="Pfam" id="PF04181">
    <property type="entry name" value="RPAP2_Rtr1"/>
    <property type="match status" value="1"/>
</dbReference>
<evidence type="ECO:0000256" key="4">
    <source>
        <dbReference type="ARBA" id="ARBA00022771"/>
    </source>
</evidence>
<dbReference type="InterPro" id="IPR039693">
    <property type="entry name" value="Rtr1/RPAP2"/>
</dbReference>
<comment type="caution">
    <text evidence="15">The sequence shown here is derived from an EMBL/GenBank/DDBJ whole genome shotgun (WGS) entry which is preliminary data.</text>
</comment>
<dbReference type="GO" id="GO:0005737">
    <property type="term" value="C:cytoplasm"/>
    <property type="evidence" value="ECO:0007669"/>
    <property type="project" value="TreeGrafter"/>
</dbReference>
<dbReference type="Proteomes" id="UP000031036">
    <property type="component" value="Unassembled WGS sequence"/>
</dbReference>
<keyword evidence="8 12" id="KW-0539">Nucleus</keyword>
<feature type="domain" description="RTR1-type" evidence="14">
    <location>
        <begin position="60"/>
        <end position="144"/>
    </location>
</feature>
<dbReference type="InterPro" id="IPR038534">
    <property type="entry name" value="Rtr1/RPAP2_sf"/>
</dbReference>
<protein>
    <recommendedName>
        <fullName evidence="12">RNA polymerase II subunit B1 CTD phosphatase RPAP2 homolog</fullName>
        <ecNumber evidence="12">3.1.3.16</ecNumber>
    </recommendedName>
</protein>
<comment type="catalytic activity">
    <reaction evidence="10 12">
        <text>O-phospho-L-threonyl-[protein] + H2O = L-threonyl-[protein] + phosphate</text>
        <dbReference type="Rhea" id="RHEA:47004"/>
        <dbReference type="Rhea" id="RHEA-COMP:11060"/>
        <dbReference type="Rhea" id="RHEA-COMP:11605"/>
        <dbReference type="ChEBI" id="CHEBI:15377"/>
        <dbReference type="ChEBI" id="CHEBI:30013"/>
        <dbReference type="ChEBI" id="CHEBI:43474"/>
        <dbReference type="ChEBI" id="CHEBI:61977"/>
        <dbReference type="EC" id="3.1.3.16"/>
    </reaction>
</comment>
<dbReference type="InterPro" id="IPR007308">
    <property type="entry name" value="Rtr1/RPAP2_dom"/>
</dbReference>
<dbReference type="EC" id="3.1.3.16" evidence="12"/>
<dbReference type="GO" id="GO:0043175">
    <property type="term" value="F:RNA polymerase core enzyme binding"/>
    <property type="evidence" value="ECO:0007669"/>
    <property type="project" value="UniProtKB-UniRule"/>
</dbReference>
<dbReference type="EMBL" id="JPKZ01000482">
    <property type="protein sequence ID" value="KHN87107.1"/>
    <property type="molecule type" value="Genomic_DNA"/>
</dbReference>
<feature type="compositionally biased region" description="Polar residues" evidence="13">
    <location>
        <begin position="263"/>
        <end position="280"/>
    </location>
</feature>
<dbReference type="STRING" id="6265.A0A0B2W0F3"/>
<evidence type="ECO:0000313" key="15">
    <source>
        <dbReference type="EMBL" id="KHN87107.1"/>
    </source>
</evidence>
<dbReference type="PANTHER" id="PTHR14732">
    <property type="entry name" value="RNA POLYMERASE II SUBUNIT B1 CTD PHOSPHATASE RPAP2-RELATED"/>
    <property type="match status" value="1"/>
</dbReference>
<keyword evidence="3 12" id="KW-0479">Metal-binding</keyword>
<dbReference type="SMR" id="A0A0B2W0F3"/>
<evidence type="ECO:0000256" key="11">
    <source>
        <dbReference type="PROSITE-ProRule" id="PRU00812"/>
    </source>
</evidence>
<dbReference type="AlphaFoldDB" id="A0A0B2W0F3"/>
<comment type="function">
    <text evidence="12">Putative RNA polymerase II subunit B1 C-terminal domain (CTD) phosphatase involved in RNA polymerase II transcription regulation.</text>
</comment>
<evidence type="ECO:0000259" key="14">
    <source>
        <dbReference type="PROSITE" id="PS51479"/>
    </source>
</evidence>
<dbReference type="PANTHER" id="PTHR14732:SF0">
    <property type="entry name" value="RNA POLYMERASE II SUBUNIT B1 CTD PHOSPHATASE RPAP2-RELATED"/>
    <property type="match status" value="1"/>
</dbReference>
<feature type="region of interest" description="Disordered" evidence="13">
    <location>
        <begin position="190"/>
        <end position="280"/>
    </location>
</feature>
<dbReference type="PROSITE" id="PS51479">
    <property type="entry name" value="ZF_RTR1"/>
    <property type="match status" value="1"/>
</dbReference>
<evidence type="ECO:0000256" key="6">
    <source>
        <dbReference type="ARBA" id="ARBA00022833"/>
    </source>
</evidence>
<keyword evidence="4 12" id="KW-0863">Zinc-finger</keyword>
<evidence type="ECO:0000256" key="7">
    <source>
        <dbReference type="ARBA" id="ARBA00022912"/>
    </source>
</evidence>
<evidence type="ECO:0000256" key="8">
    <source>
        <dbReference type="ARBA" id="ARBA00023242"/>
    </source>
</evidence>
<sequence length="600" mass="69008">MDKLQSKQQTMVKEAEKLVKKSSQKDPKAENVEKERRLRRVVYQTIVQLSDTVSEEVLLQKLNDLDVSSWWEVVEERYLDHLCGFPSCSNATEMKPMSMYRIDRKNKKIFERCTETQKFCSEECFLRSAYVLSQLFDEPLWIRGRRQTRKFSLNLPPSQRIHRKSKVAVTEKVEFVKERGIVAKLSDLHIGESADTDEEKSDDEVENVESAEEEDQIWKLSRQKDKDARGKESQRCTPSEMSLKEENTQSVKVVAQDLHKDNNPINNSNRVKKTSPSTAPSKMVKDEMMLDETEKLARIRAKYPARKMKKAPIIVEAKPLDLALKARLADTAFEEFEKTAKECHKLVMKHAIEQLINCEGHAKNDEMMLDEAEKLARIRAKYPARKMKKAPIIVEAKPLDLALKARLADTAFEEFEKTAKEWVGSATIAYLRRRGTVDFFDDDALTEAEILMMQFYAGDRPLPEKNEIGDVVLPRVDRYDQAIARRDVLMELLSPSWRMLEREIKVEDCARKAFPLIATFTLTADNVNIEKAEARVAVAFIFRLMAHCDGDLLDEYFPSDGCVSANFASYLQTIDCQLSVFNRMIAHVMKQLASAQQNDA</sequence>
<organism evidence="15 16">
    <name type="scientific">Toxocara canis</name>
    <name type="common">Canine roundworm</name>
    <dbReference type="NCBI Taxonomy" id="6265"/>
    <lineage>
        <taxon>Eukaryota</taxon>
        <taxon>Metazoa</taxon>
        <taxon>Ecdysozoa</taxon>
        <taxon>Nematoda</taxon>
        <taxon>Chromadorea</taxon>
        <taxon>Rhabditida</taxon>
        <taxon>Spirurina</taxon>
        <taxon>Ascaridomorpha</taxon>
        <taxon>Ascaridoidea</taxon>
        <taxon>Toxocaridae</taxon>
        <taxon>Toxocara</taxon>
    </lineage>
</organism>
<comment type="catalytic activity">
    <reaction evidence="9 12">
        <text>O-phospho-L-seryl-[protein] + H2O = L-seryl-[protein] + phosphate</text>
        <dbReference type="Rhea" id="RHEA:20629"/>
        <dbReference type="Rhea" id="RHEA-COMP:9863"/>
        <dbReference type="Rhea" id="RHEA-COMP:11604"/>
        <dbReference type="ChEBI" id="CHEBI:15377"/>
        <dbReference type="ChEBI" id="CHEBI:29999"/>
        <dbReference type="ChEBI" id="CHEBI:43474"/>
        <dbReference type="ChEBI" id="CHEBI:83421"/>
        <dbReference type="EC" id="3.1.3.16"/>
    </reaction>
</comment>
<dbReference type="Gene3D" id="1.25.40.820">
    <property type="match status" value="1"/>
</dbReference>
<evidence type="ECO:0000256" key="3">
    <source>
        <dbReference type="ARBA" id="ARBA00022723"/>
    </source>
</evidence>
<evidence type="ECO:0000256" key="13">
    <source>
        <dbReference type="SAM" id="MobiDB-lite"/>
    </source>
</evidence>
<feature type="region of interest" description="Disordered" evidence="13">
    <location>
        <begin position="1"/>
        <end position="32"/>
    </location>
</feature>
<accession>A0A0B2W0F3</accession>
<comment type="similarity">
    <text evidence="2 11 12">Belongs to the RPAP2 family.</text>
</comment>
<comment type="subcellular location">
    <subcellularLocation>
        <location evidence="1 12">Nucleus</location>
    </subcellularLocation>
</comment>
<reference evidence="15 16" key="1">
    <citation type="submission" date="2014-11" db="EMBL/GenBank/DDBJ databases">
        <title>Genetic blueprint of the zoonotic pathogen Toxocara canis.</title>
        <authorList>
            <person name="Zhu X.-Q."/>
            <person name="Korhonen P.K."/>
            <person name="Cai H."/>
            <person name="Young N.D."/>
            <person name="Nejsum P."/>
            <person name="von Samson-Himmelstjerna G."/>
            <person name="Boag P.R."/>
            <person name="Tan P."/>
            <person name="Li Q."/>
            <person name="Min J."/>
            <person name="Yang Y."/>
            <person name="Wang X."/>
            <person name="Fang X."/>
            <person name="Hall R.S."/>
            <person name="Hofmann A."/>
            <person name="Sternberg P.W."/>
            <person name="Jex A.R."/>
            <person name="Gasser R.B."/>
        </authorList>
    </citation>
    <scope>NUCLEOTIDE SEQUENCE [LARGE SCALE GENOMIC DNA]</scope>
    <source>
        <strain evidence="15">PN_DK_2014</strain>
    </source>
</reference>
<gene>
    <name evidence="15" type="primary">R08D7.2</name>
    <name evidence="15" type="ORF">Tcan_18844</name>
</gene>
<evidence type="ECO:0000256" key="9">
    <source>
        <dbReference type="ARBA" id="ARBA00047761"/>
    </source>
</evidence>
<dbReference type="GO" id="GO:0005634">
    <property type="term" value="C:nucleus"/>
    <property type="evidence" value="ECO:0007669"/>
    <property type="project" value="UniProtKB-SubCell"/>
</dbReference>
<evidence type="ECO:0000313" key="16">
    <source>
        <dbReference type="Proteomes" id="UP000031036"/>
    </source>
</evidence>
<dbReference type="GO" id="GO:0008270">
    <property type="term" value="F:zinc ion binding"/>
    <property type="evidence" value="ECO:0007669"/>
    <property type="project" value="UniProtKB-KW"/>
</dbReference>
<dbReference type="OrthoDB" id="2590500at2759"/>
<feature type="compositionally biased region" description="Polar residues" evidence="13">
    <location>
        <begin position="1"/>
        <end position="11"/>
    </location>
</feature>
<feature type="compositionally biased region" description="Basic and acidic residues" evidence="13">
    <location>
        <begin position="13"/>
        <end position="32"/>
    </location>
</feature>
<keyword evidence="5 12" id="KW-0378">Hydrolase</keyword>
<proteinExistence type="inferred from homology"/>
<evidence type="ECO:0000256" key="2">
    <source>
        <dbReference type="ARBA" id="ARBA00005676"/>
    </source>
</evidence>
<keyword evidence="16" id="KW-1185">Reference proteome</keyword>
<feature type="compositionally biased region" description="Acidic residues" evidence="13">
    <location>
        <begin position="194"/>
        <end position="215"/>
    </location>
</feature>